<dbReference type="NCBIfam" id="NF041264">
    <property type="entry name" value="MobA"/>
    <property type="match status" value="1"/>
</dbReference>
<dbReference type="EMBL" id="CP001149">
    <property type="protein sequence ID" value="ACH87666.1"/>
    <property type="molecule type" value="Genomic_DNA"/>
</dbReference>
<evidence type="ECO:0000313" key="2">
    <source>
        <dbReference type="Proteomes" id="UP000003614"/>
    </source>
</evidence>
<evidence type="ECO:0000313" key="1">
    <source>
        <dbReference type="EMBL" id="ACH87666.1"/>
    </source>
</evidence>
<gene>
    <name evidence="1" type="ORF">SeV_D0001</name>
</gene>
<accession>A0A6C7A461</accession>
<dbReference type="InterPro" id="IPR047751">
    <property type="entry name" value="MobA-like"/>
</dbReference>
<reference evidence="1 2" key="1">
    <citation type="submission" date="2008-09" db="EMBL/GenBank/DDBJ databases">
        <authorList>
            <person name="Ravel J."/>
            <person name="Fricke W.F."/>
            <person name="White D."/>
            <person name="McDermott P."/>
            <person name="Mammel M."/>
            <person name="Rosovitz M."/>
            <person name="Leclerc J."/>
            <person name="Cebula T."/>
            <person name="Sebastian Y."/>
        </authorList>
    </citation>
    <scope>NUCLEOTIDE SEQUENCE [LARGE SCALE GENOMIC DNA]</scope>
    <source>
        <strain evidence="1 2">SL491</strain>
        <plasmid evidence="1 2">pSL491_3</plasmid>
    </source>
</reference>
<geneLocation type="plasmid" evidence="1 2">
    <name>pSL491_3</name>
</geneLocation>
<dbReference type="AlphaFoldDB" id="A0A6C7A461"/>
<name>A0A6C7A461_SALV4</name>
<proteinExistence type="predicted"/>
<keyword evidence="1" id="KW-0614">Plasmid</keyword>
<sequence length="272" mass="30518">MCRSASCPERYISVLFSTSKRVCMLFWSSSASSCSFSHMVACSSASSASSFSSSVRLWLFMNPAMLSTVCCCLFIFLFSPFCLSSASCDYIAHHFWTVLPPVFCRRTFQSDNTVTAKKQQCFVGNSNLQTGQDVQLLYRAYMHAITITLVRASPRHPMSDTEPCFMTKRSGSNTRRRAISRPVRLTAEEDQEIRKRAAECGKTVSGFLRAAALGKKVNSLTDDRVLKEVMRLGALQKKLFIDGKRVGDREYAEVLIAITEYHRALLSRLMAD</sequence>
<protein>
    <submittedName>
        <fullName evidence="1">Plasmid mobilization</fullName>
    </submittedName>
</protein>
<organism evidence="1 2">
    <name type="scientific">Salmonella virchow (strain SL491)</name>
    <dbReference type="NCBI Taxonomy" id="465517"/>
    <lineage>
        <taxon>Bacteria</taxon>
        <taxon>Pseudomonadati</taxon>
        <taxon>Pseudomonadota</taxon>
        <taxon>Gammaproteobacteria</taxon>
        <taxon>Enterobacterales</taxon>
        <taxon>Enterobacteriaceae</taxon>
        <taxon>Salmonella</taxon>
    </lineage>
</organism>
<dbReference type="PROSITE" id="PS51257">
    <property type="entry name" value="PROKAR_LIPOPROTEIN"/>
    <property type="match status" value="1"/>
</dbReference>
<dbReference type="InterPro" id="IPR053842">
    <property type="entry name" value="NikA-like"/>
</dbReference>
<dbReference type="Pfam" id="PF21983">
    <property type="entry name" value="NikA-like"/>
    <property type="match status" value="1"/>
</dbReference>
<dbReference type="Proteomes" id="UP000003614">
    <property type="component" value="Plasmid pSL491_3"/>
</dbReference>